<reference evidence="4" key="1">
    <citation type="submission" date="2015-09" db="EMBL/GenBank/DDBJ databases">
        <authorList>
            <consortium name="Pathogen Informatics"/>
        </authorList>
    </citation>
    <scope>NUCLEOTIDE SEQUENCE [LARGE SCALE GENOMIC DNA]</scope>
    <source>
        <strain evidence="4">Lake Konstanz</strain>
    </source>
</reference>
<feature type="transmembrane region" description="Helical" evidence="2">
    <location>
        <begin position="359"/>
        <end position="381"/>
    </location>
</feature>
<dbReference type="InterPro" id="IPR029787">
    <property type="entry name" value="Nucleotide_cyclase"/>
</dbReference>
<feature type="transmembrane region" description="Helical" evidence="2">
    <location>
        <begin position="9"/>
        <end position="31"/>
    </location>
</feature>
<feature type="compositionally biased region" description="Polar residues" evidence="1">
    <location>
        <begin position="643"/>
        <end position="655"/>
    </location>
</feature>
<sequence>MFRISLRTLVIITVICVAVIAAIIALLPLYYKAFASAEDTARLFAETVTAYLASEMTGLTQRIDTGLDTVGNSLHRLCVNLSDTDSVIGLIGFSFVSTNTSTSLYLDNGKYFNFAVQSVFNATISSPAPKIIGVATVGNTQLGTAEFSLRYLSNFSLATTYPNYRFTQPNTYNVSTRPFFKTLRAGRGWTAPYVDVSGLFAAQFSGMPVFDGFDTQTYVGAVGIKLVVENNVIAFAKTIKVAKTGRILLVDGPTGTHFGGNTDDPSIIKMANGTLRLATIDDSTDPVIQAAIHMLPGGSNTLLTCVTPCSLSQTHRTGDMGFFIRVESIVNHTSGLTMRSVVIIPATDFLGDISSGSRISIIATACAIVALIIISAIIIVVQMQPLKELHERLLTATDFTDNYDEPEGDMSGSTTSHHSDGTHLQRKQSILASSVSATQRKKLVPSRLLEIYKIQTAYISLHRELRKVKSFLPQSVLRQLEHQSANEDDVEEAGHEDVVEMMQNGDNVAAATLTNVGEPVPARQMHQIHSSSNELLLVSGASATPSGGLATSGGPAQIPGSIFVSPTTTALAGSGVGQSSSSLIGFQNPLGPQSSQSPHPQPRTLPTWVHGVSTPVVAGGNSNSTAASHTSDSGGASVRSAGDSGQTSPRHQSSQSKRRSGARKGTTVAMLARPSISIEVPLQSRRMTVLVGNVNRFHTLLDVVGAQVLQKCHAIVVDHILTAVNRSKGVLDSFFGDHFMVTFNASVACSRPAIRAARFISDASTMLLHAAAEYGDGATVPRSIHPLLGKGDEKDGSVQILDHHHHQKNREGIQNNAHAIAAAARAPWSLRIGCATGTAICGNFGSDRMRRFCAVGPVVSHANALMQQCRSEGCASAVESQTFQDASHEFSMEHVNFVVLPHAAQGGLISTVLDRQLLPQGERAAGGDGGPSRQRLEVTKLINEAFEAFARGDLASAKDLAARVPREHAGGIVKCLRSVMQSLSALSM</sequence>
<feature type="region of interest" description="Disordered" evidence="1">
    <location>
        <begin position="401"/>
        <end position="425"/>
    </location>
</feature>
<keyword evidence="4" id="KW-1185">Reference proteome</keyword>
<organism evidence="3 4">
    <name type="scientific">Bodo saltans</name>
    <name type="common">Flagellated protozoan</name>
    <dbReference type="NCBI Taxonomy" id="75058"/>
    <lineage>
        <taxon>Eukaryota</taxon>
        <taxon>Discoba</taxon>
        <taxon>Euglenozoa</taxon>
        <taxon>Kinetoplastea</taxon>
        <taxon>Metakinetoplastina</taxon>
        <taxon>Eubodonida</taxon>
        <taxon>Bodonidae</taxon>
        <taxon>Bodo</taxon>
    </lineage>
</organism>
<evidence type="ECO:0000256" key="2">
    <source>
        <dbReference type="SAM" id="Phobius"/>
    </source>
</evidence>
<dbReference type="AlphaFoldDB" id="A0A0S4JI38"/>
<protein>
    <submittedName>
        <fullName evidence="3">Guanylate cyclase, putative</fullName>
    </submittedName>
</protein>
<evidence type="ECO:0000256" key="1">
    <source>
        <dbReference type="SAM" id="MobiDB-lite"/>
    </source>
</evidence>
<feature type="region of interest" description="Disordered" evidence="1">
    <location>
        <begin position="572"/>
        <end position="667"/>
    </location>
</feature>
<proteinExistence type="predicted"/>
<gene>
    <name evidence="3" type="ORF">BSAL_25430</name>
</gene>
<name>A0A0S4JI38_BODSA</name>
<feature type="compositionally biased region" description="Polar residues" evidence="1">
    <location>
        <begin position="572"/>
        <end position="585"/>
    </location>
</feature>
<evidence type="ECO:0000313" key="3">
    <source>
        <dbReference type="EMBL" id="CUG90187.1"/>
    </source>
</evidence>
<dbReference type="Proteomes" id="UP000051952">
    <property type="component" value="Unassembled WGS sequence"/>
</dbReference>
<dbReference type="Gene3D" id="3.30.70.1230">
    <property type="entry name" value="Nucleotide cyclase"/>
    <property type="match status" value="1"/>
</dbReference>
<dbReference type="EMBL" id="CYKH01001801">
    <property type="protein sequence ID" value="CUG90187.1"/>
    <property type="molecule type" value="Genomic_DNA"/>
</dbReference>
<accession>A0A0S4JI38</accession>
<evidence type="ECO:0000313" key="4">
    <source>
        <dbReference type="Proteomes" id="UP000051952"/>
    </source>
</evidence>
<feature type="compositionally biased region" description="Polar residues" evidence="1">
    <location>
        <begin position="620"/>
        <end position="634"/>
    </location>
</feature>
<keyword evidence="2" id="KW-1133">Transmembrane helix</keyword>
<dbReference type="SUPFAM" id="SSF55073">
    <property type="entry name" value="Nucleotide cyclase"/>
    <property type="match status" value="1"/>
</dbReference>
<dbReference type="VEuPathDB" id="TriTrypDB:BSAL_25430"/>
<keyword evidence="2" id="KW-0812">Transmembrane</keyword>
<keyword evidence="2" id="KW-0472">Membrane</keyword>